<dbReference type="EMBL" id="ML170195">
    <property type="protein sequence ID" value="TDL19550.1"/>
    <property type="molecule type" value="Genomic_DNA"/>
</dbReference>
<dbReference type="VEuPathDB" id="FungiDB:BD410DRAFT_791938"/>
<evidence type="ECO:0008006" key="3">
    <source>
        <dbReference type="Google" id="ProtNLM"/>
    </source>
</evidence>
<reference evidence="1 2" key="1">
    <citation type="submission" date="2018-06" db="EMBL/GenBank/DDBJ databases">
        <title>A transcriptomic atlas of mushroom development highlights an independent origin of complex multicellularity.</title>
        <authorList>
            <consortium name="DOE Joint Genome Institute"/>
            <person name="Krizsan K."/>
            <person name="Almasi E."/>
            <person name="Merenyi Z."/>
            <person name="Sahu N."/>
            <person name="Viragh M."/>
            <person name="Koszo T."/>
            <person name="Mondo S."/>
            <person name="Kiss B."/>
            <person name="Balint B."/>
            <person name="Kues U."/>
            <person name="Barry K."/>
            <person name="Hegedus J.C."/>
            <person name="Henrissat B."/>
            <person name="Johnson J."/>
            <person name="Lipzen A."/>
            <person name="Ohm R."/>
            <person name="Nagy I."/>
            <person name="Pangilinan J."/>
            <person name="Yan J."/>
            <person name="Xiong Y."/>
            <person name="Grigoriev I.V."/>
            <person name="Hibbett D.S."/>
            <person name="Nagy L.G."/>
        </authorList>
    </citation>
    <scope>NUCLEOTIDE SEQUENCE [LARGE SCALE GENOMIC DNA]</scope>
    <source>
        <strain evidence="1 2">SZMC22713</strain>
    </source>
</reference>
<keyword evidence="2" id="KW-1185">Reference proteome</keyword>
<dbReference type="Proteomes" id="UP000294933">
    <property type="component" value="Unassembled WGS sequence"/>
</dbReference>
<gene>
    <name evidence="1" type="ORF">BD410DRAFT_791938</name>
</gene>
<organism evidence="1 2">
    <name type="scientific">Rickenella mellea</name>
    <dbReference type="NCBI Taxonomy" id="50990"/>
    <lineage>
        <taxon>Eukaryota</taxon>
        <taxon>Fungi</taxon>
        <taxon>Dikarya</taxon>
        <taxon>Basidiomycota</taxon>
        <taxon>Agaricomycotina</taxon>
        <taxon>Agaricomycetes</taxon>
        <taxon>Hymenochaetales</taxon>
        <taxon>Rickenellaceae</taxon>
        <taxon>Rickenella</taxon>
    </lineage>
</organism>
<protein>
    <recommendedName>
        <fullName evidence="3">F-box domain-containing protein</fullName>
    </recommendedName>
</protein>
<evidence type="ECO:0000313" key="1">
    <source>
        <dbReference type="EMBL" id="TDL19550.1"/>
    </source>
</evidence>
<evidence type="ECO:0000313" key="2">
    <source>
        <dbReference type="Proteomes" id="UP000294933"/>
    </source>
</evidence>
<dbReference type="SUPFAM" id="SSF52047">
    <property type="entry name" value="RNI-like"/>
    <property type="match status" value="1"/>
</dbReference>
<accession>A0A4Y7PYD6</accession>
<dbReference type="AlphaFoldDB" id="A0A4Y7PYD6"/>
<proteinExistence type="predicted"/>
<sequence length="439" mass="48707">MDSGQPCMLEMETGRSGFHKPVDTCQHVLGRSGTAPLKLWIILTASAPDQENEAINLAISHIFHACELHISVNSPADCLQDIWRKLQFAKCSQRLTTISFRSTYKCPHLLFRNIPRGVRVLETTMIDVLNQTVLLRQLTHLKIHNPDYSEITPSDMLVILGCCVELIDFEFHHYGSASAPIPGTASVTFPFLRHLSLSGGRTCTDLLCHLKFPPGVSLTLKSSISFPQMRVPPELYYQYDSCELHISMSDICVTSQTSTVKGQSTMDVKFGHSVNDTALMHGLGILQFSFPSLLVQLKTITIALSPLTSSTTGFRWEELLRKLPNLSALVLRGEAPGRRGFAGPLAKALSRPNEIMQPFCPNLRTLTVENFDLYPITAQRSLVKFVASRDEMGARLGMLDISRCTELEPIIFDELAPFVDEVVRPSPSAPLQMSHCGVV</sequence>
<name>A0A4Y7PYD6_9AGAM</name>